<organism evidence="1 2">
    <name type="scientific">Hydrobacter penzbergensis</name>
    <dbReference type="NCBI Taxonomy" id="1235997"/>
    <lineage>
        <taxon>Bacteria</taxon>
        <taxon>Pseudomonadati</taxon>
        <taxon>Bacteroidota</taxon>
        <taxon>Chitinophagia</taxon>
        <taxon>Chitinophagales</taxon>
        <taxon>Chitinophagaceae</taxon>
        <taxon>Hydrobacter</taxon>
    </lineage>
</organism>
<dbReference type="RefSeq" id="WP_092722406.1">
    <property type="nucleotide sequence ID" value="NZ_FNNO01000002.1"/>
</dbReference>
<sequence>MENIKKNIREGEPHLELLEMIIPLLIGKNSNGEDKYIDLAAISLLMVSYSRDNQLTEVISRLLQLNSYYKEKNYIIATSKIIQQNQHINNDVVFLKDDPGKSTVKSRLHLLKRVQREIKKREKVADKQELPHQFLIIDDVWDLVTAKPQSVGLSLMSILLDGVTVKVHTILASGLSYRNLLQQLIQINPSLNIELERRFGKPIPKQMNVLGTELIFSPDDLIFLKEVGDMEMKRFFR</sequence>
<dbReference type="InterPro" id="IPR027417">
    <property type="entry name" value="P-loop_NTPase"/>
</dbReference>
<dbReference type="EMBL" id="FNNO01000002">
    <property type="protein sequence ID" value="SDW41290.1"/>
    <property type="molecule type" value="Genomic_DNA"/>
</dbReference>
<dbReference type="Gene3D" id="3.40.50.300">
    <property type="entry name" value="P-loop containing nucleotide triphosphate hydrolases"/>
    <property type="match status" value="1"/>
</dbReference>
<evidence type="ECO:0000313" key="2">
    <source>
        <dbReference type="Proteomes" id="UP000198711"/>
    </source>
</evidence>
<name>A0A8X8IA74_9BACT</name>
<comment type="caution">
    <text evidence="1">The sequence shown here is derived from an EMBL/GenBank/DDBJ whole genome shotgun (WGS) entry which is preliminary data.</text>
</comment>
<gene>
    <name evidence="1" type="ORF">SAMN05444410_102241</name>
</gene>
<keyword evidence="2" id="KW-1185">Reference proteome</keyword>
<reference evidence="1 2" key="1">
    <citation type="submission" date="2016-10" db="EMBL/GenBank/DDBJ databases">
        <authorList>
            <person name="Varghese N."/>
            <person name="Submissions S."/>
        </authorList>
    </citation>
    <scope>NUCLEOTIDE SEQUENCE [LARGE SCALE GENOMIC DNA]</scope>
    <source>
        <strain evidence="1 2">DSM 25353</strain>
    </source>
</reference>
<dbReference type="AlphaFoldDB" id="A0A8X8IA74"/>
<protein>
    <submittedName>
        <fullName evidence="1">Uncharacterized protein</fullName>
    </submittedName>
</protein>
<evidence type="ECO:0000313" key="1">
    <source>
        <dbReference type="EMBL" id="SDW41290.1"/>
    </source>
</evidence>
<accession>A0A8X8IA74</accession>
<proteinExistence type="predicted"/>
<dbReference type="Proteomes" id="UP000198711">
    <property type="component" value="Unassembled WGS sequence"/>
</dbReference>